<dbReference type="Proteomes" id="UP001597023">
    <property type="component" value="Unassembled WGS sequence"/>
</dbReference>
<dbReference type="PANTHER" id="PTHR43649:SF29">
    <property type="entry name" value="OSMOPROTECTIVE COMPOUNDS-BINDING PROTEIN GGTB"/>
    <property type="match status" value="1"/>
</dbReference>
<dbReference type="SUPFAM" id="SSF53850">
    <property type="entry name" value="Periplasmic binding protein-like II"/>
    <property type="match status" value="1"/>
</dbReference>
<dbReference type="Gene3D" id="3.40.190.10">
    <property type="entry name" value="Periplasmic binding protein-like II"/>
    <property type="match status" value="2"/>
</dbReference>
<comment type="caution">
    <text evidence="4">The sequence shown here is derived from an EMBL/GenBank/DDBJ whole genome shotgun (WGS) entry which is preliminary data.</text>
</comment>
<proteinExistence type="inferred from homology"/>
<accession>A0ABW2W9Y7</accession>
<feature type="region of interest" description="Disordered" evidence="3">
    <location>
        <begin position="1"/>
        <end position="26"/>
    </location>
</feature>
<sequence length="469" mass="49551">MRTTSSTIRTSSSNRDRTASRGRRTRRAAAALAAGALALSLAACSGDDDDGDKDSTGAKETTSSLTLPKLDGESISVAAVWTGAEQKNFKTVLSEFEERTGAKVTFVPAQDPIINFLGSKIAGGQPPDVAMLPQPGAIKQAVEKGWAKPLGTEAQQQLSKNYSKGWQDIGSVDGKPYGVYYKAANKSLIWYNTQVFENAGATEPKTWDELLNTARMVYDSGVTPFSVGGADGWTLTDWFENVYLSQAGPEKYDQLAAHEIKWTDPSVKEALTTLAEIWGKADYVAGGAKGALQTEFPASVTQTFTGGDQPKAGMVYEGDFVQVNIGETKAEVGTDAKVFPFPAVGDEAPVVSGGDAAVILKDSKAAQALATFLASPDAASIHAVGGYLSPNKNVDASAYPNDVQKKMAEALIAAGDDFRFDMSDQAPQAFGGTPGKGEWKALQDFLKNPEDVAGTQQRLEADAAAAYGN</sequence>
<dbReference type="RefSeq" id="WP_381608236.1">
    <property type="nucleotide sequence ID" value="NZ_JBHTEB010000001.1"/>
</dbReference>
<dbReference type="EMBL" id="JBHTEB010000001">
    <property type="protein sequence ID" value="MFD0315342.1"/>
    <property type="molecule type" value="Genomic_DNA"/>
</dbReference>
<dbReference type="InterPro" id="IPR050490">
    <property type="entry name" value="Bact_solute-bd_prot1"/>
</dbReference>
<evidence type="ECO:0000313" key="4">
    <source>
        <dbReference type="EMBL" id="MFD0315342.1"/>
    </source>
</evidence>
<evidence type="ECO:0000256" key="1">
    <source>
        <dbReference type="ARBA" id="ARBA00008520"/>
    </source>
</evidence>
<dbReference type="InterPro" id="IPR006059">
    <property type="entry name" value="SBP"/>
</dbReference>
<gene>
    <name evidence="4" type="ORF">ACFQZ6_14095</name>
</gene>
<protein>
    <submittedName>
        <fullName evidence="4">ABC transporter substrate-binding protein</fullName>
    </submittedName>
</protein>
<keyword evidence="2" id="KW-0813">Transport</keyword>
<dbReference type="Pfam" id="PF01547">
    <property type="entry name" value="SBP_bac_1"/>
    <property type="match status" value="1"/>
</dbReference>
<reference evidence="5" key="1">
    <citation type="journal article" date="2019" name="Int. J. Syst. Evol. Microbiol.">
        <title>The Global Catalogue of Microorganisms (GCM) 10K type strain sequencing project: providing services to taxonomists for standard genome sequencing and annotation.</title>
        <authorList>
            <consortium name="The Broad Institute Genomics Platform"/>
            <consortium name="The Broad Institute Genome Sequencing Center for Infectious Disease"/>
            <person name="Wu L."/>
            <person name="Ma J."/>
        </authorList>
    </citation>
    <scope>NUCLEOTIDE SEQUENCE [LARGE SCALE GENOMIC DNA]</scope>
    <source>
        <strain evidence="5">CGMCC 4.7400</strain>
    </source>
</reference>
<name>A0ABW2W9Y7_9ACTN</name>
<organism evidence="4 5">
    <name type="scientific">Streptomyces flavalbus</name>
    <dbReference type="NCBI Taxonomy" id="2665155"/>
    <lineage>
        <taxon>Bacteria</taxon>
        <taxon>Bacillati</taxon>
        <taxon>Actinomycetota</taxon>
        <taxon>Actinomycetes</taxon>
        <taxon>Kitasatosporales</taxon>
        <taxon>Streptomycetaceae</taxon>
        <taxon>Streptomyces</taxon>
    </lineage>
</organism>
<evidence type="ECO:0000256" key="3">
    <source>
        <dbReference type="SAM" id="MobiDB-lite"/>
    </source>
</evidence>
<evidence type="ECO:0000313" key="5">
    <source>
        <dbReference type="Proteomes" id="UP001597023"/>
    </source>
</evidence>
<comment type="similarity">
    <text evidence="1">Belongs to the bacterial solute-binding protein 1 family.</text>
</comment>
<feature type="compositionally biased region" description="Low complexity" evidence="3">
    <location>
        <begin position="1"/>
        <end position="13"/>
    </location>
</feature>
<keyword evidence="5" id="KW-1185">Reference proteome</keyword>
<evidence type="ECO:0000256" key="2">
    <source>
        <dbReference type="ARBA" id="ARBA00022448"/>
    </source>
</evidence>
<dbReference type="PANTHER" id="PTHR43649">
    <property type="entry name" value="ARABINOSE-BINDING PROTEIN-RELATED"/>
    <property type="match status" value="1"/>
</dbReference>